<accession>A0AA39CCX1</accession>
<dbReference type="InterPro" id="IPR053175">
    <property type="entry name" value="DHMBA_Reg_Transcription_Factor"/>
</dbReference>
<protein>
    <submittedName>
        <fullName evidence="1">Uncharacterized protein</fullName>
    </submittedName>
</protein>
<gene>
    <name evidence="1" type="ORF">H2200_011793</name>
</gene>
<organism evidence="1 2">
    <name type="scientific">Cladophialophora chaetospira</name>
    <dbReference type="NCBI Taxonomy" id="386627"/>
    <lineage>
        <taxon>Eukaryota</taxon>
        <taxon>Fungi</taxon>
        <taxon>Dikarya</taxon>
        <taxon>Ascomycota</taxon>
        <taxon>Pezizomycotina</taxon>
        <taxon>Eurotiomycetes</taxon>
        <taxon>Chaetothyriomycetidae</taxon>
        <taxon>Chaetothyriales</taxon>
        <taxon>Herpotrichiellaceae</taxon>
        <taxon>Cladophialophora</taxon>
    </lineage>
</organism>
<dbReference type="PANTHER" id="PTHR38791">
    <property type="entry name" value="ZN(II)2CYS6 TRANSCRIPTION FACTOR (EUROFUNG)-RELATED-RELATED"/>
    <property type="match status" value="1"/>
</dbReference>
<dbReference type="Proteomes" id="UP001172673">
    <property type="component" value="Unassembled WGS sequence"/>
</dbReference>
<dbReference type="InterPro" id="IPR021858">
    <property type="entry name" value="Fun_TF"/>
</dbReference>
<evidence type="ECO:0000313" key="1">
    <source>
        <dbReference type="EMBL" id="KAJ9603607.1"/>
    </source>
</evidence>
<reference evidence="1" key="1">
    <citation type="submission" date="2022-10" db="EMBL/GenBank/DDBJ databases">
        <title>Culturing micro-colonial fungi from biological soil crusts in the Mojave desert and describing Neophaeococcomyces mojavensis, and introducing the new genera and species Taxawa tesnikishii.</title>
        <authorList>
            <person name="Kurbessoian T."/>
            <person name="Stajich J.E."/>
        </authorList>
    </citation>
    <scope>NUCLEOTIDE SEQUENCE</scope>
    <source>
        <strain evidence="1">TK_41</strain>
    </source>
</reference>
<sequence>MGWLSPDWRFRRFYRIKLPRSHCNLHFLLGQISSSSRIPARHDTSATAFGVIADICKAQSVVTSAWLTVTIWFFVVYLHAGAPTVERGKFGADDGCLNCLRASFPCPGYRNETNLRFHDESTRIVEKVEQRTQRKLVANAAVTFYGGTKLEMSIKIVTPASIADKNETKSRSTQRAGRPARLLLQPWLSLDDTLYDFFYLHYVVEAPRKRPAPPAYATTSRLTPAHALNASIKAVASAGVACYNSSSDCETSKQQLYGTAVKSINSLLRDPSAAKQDQTLLAVLLLNSFEEMDLRSTLRLDARRAHLFGAVSLLRLRGFEQLRMPIEIRLFGQLASALANFCIEHQLDLPGELHGMMRYSAAQVRKGVMSWHVFQHKLEFTSFYVRTVRNIVSDAYSIFRKALEFERWLADTPRLTNPGWGFKVFQTDQASDLIVNGTYHIYKTYMAVMVWNGMRGYRLLTNRLILESTWYLMQSGGPVSLEVKQQHEAAKRTIRKLQLEILATVPQHLGLISRTQPEKVNVRIMNESAGPRFFWTAFESSFHNPTLSSKRDETLPLTRMFGGCLLPFSLYLVDLVDLGGPESLAKPVLHILKTISDRMAVQQAAHYAEKVEARAGQQKDLLKFRHLS</sequence>
<proteinExistence type="predicted"/>
<keyword evidence="2" id="KW-1185">Reference proteome</keyword>
<dbReference type="EMBL" id="JAPDRK010000021">
    <property type="protein sequence ID" value="KAJ9603607.1"/>
    <property type="molecule type" value="Genomic_DNA"/>
</dbReference>
<dbReference type="AlphaFoldDB" id="A0AA39CCX1"/>
<dbReference type="PANTHER" id="PTHR38791:SF5">
    <property type="entry name" value="TRANSCRIPTION FACTOR DBAG-RELATED"/>
    <property type="match status" value="1"/>
</dbReference>
<evidence type="ECO:0000313" key="2">
    <source>
        <dbReference type="Proteomes" id="UP001172673"/>
    </source>
</evidence>
<comment type="caution">
    <text evidence="1">The sequence shown here is derived from an EMBL/GenBank/DDBJ whole genome shotgun (WGS) entry which is preliminary data.</text>
</comment>
<dbReference type="Pfam" id="PF11951">
    <property type="entry name" value="Fungal_trans_2"/>
    <property type="match status" value="1"/>
</dbReference>
<name>A0AA39CCX1_9EURO</name>